<keyword evidence="10" id="KW-1015">Disulfide bond</keyword>
<keyword evidence="6" id="KW-0732">Signal</keyword>
<dbReference type="SUPFAM" id="SSF54897">
    <property type="entry name" value="Protease propeptides/inhibitors"/>
    <property type="match status" value="1"/>
</dbReference>
<evidence type="ECO:0000313" key="15">
    <source>
        <dbReference type="EMBL" id="CAH0102270.1"/>
    </source>
</evidence>
<accession>A0A8J2RDC8</accession>
<gene>
    <name evidence="15" type="ORF">DGAL_LOCUS4663</name>
</gene>
<dbReference type="GO" id="GO:0004181">
    <property type="term" value="F:metallocarboxypeptidase activity"/>
    <property type="evidence" value="ECO:0007669"/>
    <property type="project" value="InterPro"/>
</dbReference>
<evidence type="ECO:0000259" key="14">
    <source>
        <dbReference type="PROSITE" id="PS52035"/>
    </source>
</evidence>
<evidence type="ECO:0000256" key="8">
    <source>
        <dbReference type="ARBA" id="ARBA00022833"/>
    </source>
</evidence>
<dbReference type="OrthoDB" id="3626597at2759"/>
<evidence type="ECO:0000256" key="2">
    <source>
        <dbReference type="ARBA" id="ARBA00005988"/>
    </source>
</evidence>
<keyword evidence="5" id="KW-0479">Metal-binding</keyword>
<evidence type="ECO:0000256" key="10">
    <source>
        <dbReference type="ARBA" id="ARBA00023157"/>
    </source>
</evidence>
<organism evidence="15 16">
    <name type="scientific">Daphnia galeata</name>
    <dbReference type="NCBI Taxonomy" id="27404"/>
    <lineage>
        <taxon>Eukaryota</taxon>
        <taxon>Metazoa</taxon>
        <taxon>Ecdysozoa</taxon>
        <taxon>Arthropoda</taxon>
        <taxon>Crustacea</taxon>
        <taxon>Branchiopoda</taxon>
        <taxon>Diplostraca</taxon>
        <taxon>Cladocera</taxon>
        <taxon>Anomopoda</taxon>
        <taxon>Daphniidae</taxon>
        <taxon>Daphnia</taxon>
    </lineage>
</organism>
<evidence type="ECO:0000256" key="11">
    <source>
        <dbReference type="PROSITE-ProRule" id="PRU01379"/>
    </source>
</evidence>
<dbReference type="InterPro" id="IPR036990">
    <property type="entry name" value="M14A-like_propep"/>
</dbReference>
<keyword evidence="13" id="KW-0472">Membrane</keyword>
<dbReference type="InterPro" id="IPR000834">
    <property type="entry name" value="Peptidase_M14"/>
</dbReference>
<proteinExistence type="inferred from homology"/>
<reference evidence="15" key="1">
    <citation type="submission" date="2021-11" db="EMBL/GenBank/DDBJ databases">
        <authorList>
            <person name="Schell T."/>
        </authorList>
    </citation>
    <scope>NUCLEOTIDE SEQUENCE</scope>
    <source>
        <strain evidence="15">M5</strain>
    </source>
</reference>
<dbReference type="SMART" id="SM00631">
    <property type="entry name" value="Zn_pept"/>
    <property type="match status" value="1"/>
</dbReference>
<comment type="caution">
    <text evidence="15">The sequence shown here is derived from an EMBL/GenBank/DDBJ whole genome shotgun (WGS) entry which is preliminary data.</text>
</comment>
<protein>
    <recommendedName>
        <fullName evidence="14">Peptidase M14 domain-containing protein</fullName>
    </recommendedName>
</protein>
<keyword evidence="4" id="KW-0645">Protease</keyword>
<keyword evidence="13" id="KW-0812">Transmembrane</keyword>
<evidence type="ECO:0000256" key="4">
    <source>
        <dbReference type="ARBA" id="ARBA00022670"/>
    </source>
</evidence>
<evidence type="ECO:0000256" key="12">
    <source>
        <dbReference type="SAM" id="MobiDB-lite"/>
    </source>
</evidence>
<dbReference type="Pfam" id="PF02244">
    <property type="entry name" value="Propep_M14"/>
    <property type="match status" value="1"/>
</dbReference>
<dbReference type="InterPro" id="IPR003146">
    <property type="entry name" value="M14A_act_pep"/>
</dbReference>
<dbReference type="Pfam" id="PF00246">
    <property type="entry name" value="Peptidase_M14"/>
    <property type="match status" value="1"/>
</dbReference>
<dbReference type="AlphaFoldDB" id="A0A8J2RDC8"/>
<keyword evidence="7" id="KW-0378">Hydrolase</keyword>
<keyword evidence="8" id="KW-0862">Zinc</keyword>
<dbReference type="CDD" id="cd03860">
    <property type="entry name" value="M14_CP_A-B_like"/>
    <property type="match status" value="1"/>
</dbReference>
<evidence type="ECO:0000256" key="5">
    <source>
        <dbReference type="ARBA" id="ARBA00022723"/>
    </source>
</evidence>
<evidence type="ECO:0000256" key="13">
    <source>
        <dbReference type="SAM" id="Phobius"/>
    </source>
</evidence>
<evidence type="ECO:0000256" key="9">
    <source>
        <dbReference type="ARBA" id="ARBA00023049"/>
    </source>
</evidence>
<keyword evidence="3" id="KW-0121">Carboxypeptidase</keyword>
<feature type="region of interest" description="Disordered" evidence="12">
    <location>
        <begin position="200"/>
        <end position="234"/>
    </location>
</feature>
<dbReference type="FunFam" id="3.40.630.10:FF:000084">
    <property type="entry name" value="Carboxypeptidase B2"/>
    <property type="match status" value="1"/>
</dbReference>
<evidence type="ECO:0000313" key="16">
    <source>
        <dbReference type="Proteomes" id="UP000789390"/>
    </source>
</evidence>
<dbReference type="PROSITE" id="PS52035">
    <property type="entry name" value="PEPTIDASE_M14"/>
    <property type="match status" value="1"/>
</dbReference>
<dbReference type="GO" id="GO:0005615">
    <property type="term" value="C:extracellular space"/>
    <property type="evidence" value="ECO:0007669"/>
    <property type="project" value="TreeGrafter"/>
</dbReference>
<dbReference type="GO" id="GO:0008270">
    <property type="term" value="F:zinc ion binding"/>
    <property type="evidence" value="ECO:0007669"/>
    <property type="project" value="InterPro"/>
</dbReference>
<evidence type="ECO:0000256" key="6">
    <source>
        <dbReference type="ARBA" id="ARBA00022729"/>
    </source>
</evidence>
<keyword evidence="9" id="KW-0482">Metalloprotease</keyword>
<sequence length="501" mass="57263">MANSVTITRRNRRYPDFLRQRRNQTCLVMSTVFIVVLATLGFAHLITNGVRNKASYSGDMLLRVFPKSENDKKFLIHNFDSLDIDANVLGLPSNSRYVPVYIYAKAGSMHRVMKTLHGRSLSFNVLIQDMQKLIDREERSIAERRSNQSSELFDFENYHPYETIVTWLESLTNTSSLISLSSMGKSFEGNDLLLVSISTNNSERNDGDSDFHQTTEHEQESYENSQQKRGVRSMSATGKFHQNKAVIYINCGMHAREWITISSCLWMINELVSSEKSSVNSPLLDMYDFWFVPVANPDGYIFSWTTDRLWRKNRSPGNTCNGVDLNRNFNVRFNASSRNPCSSIYGGIEPESEEETKALTKLLYLHSHRIKATLFLHSFSQLWLSPYGVNNSYPKEYPKMRRVMSKAVDATKSFFGTDFQFGSFANVLNSAPGTAIDYCYEKFGIVYSFLVELRDRGTNSFMLPLEEIKPTAIETWGGVIAMALAINEQQIPQTNTIDRQK</sequence>
<evidence type="ECO:0000256" key="7">
    <source>
        <dbReference type="ARBA" id="ARBA00022801"/>
    </source>
</evidence>
<dbReference type="Gene3D" id="3.30.70.340">
    <property type="entry name" value="Metallocarboxypeptidase-like"/>
    <property type="match status" value="1"/>
</dbReference>
<evidence type="ECO:0000256" key="3">
    <source>
        <dbReference type="ARBA" id="ARBA00022645"/>
    </source>
</evidence>
<feature type="domain" description="Peptidase M14" evidence="14">
    <location>
        <begin position="157"/>
        <end position="486"/>
    </location>
</feature>
<dbReference type="SUPFAM" id="SSF53187">
    <property type="entry name" value="Zn-dependent exopeptidases"/>
    <property type="match status" value="1"/>
</dbReference>
<comment type="cofactor">
    <cofactor evidence="1">
        <name>Zn(2+)</name>
        <dbReference type="ChEBI" id="CHEBI:29105"/>
    </cofactor>
</comment>
<dbReference type="Proteomes" id="UP000789390">
    <property type="component" value="Unassembled WGS sequence"/>
</dbReference>
<evidence type="ECO:0000256" key="1">
    <source>
        <dbReference type="ARBA" id="ARBA00001947"/>
    </source>
</evidence>
<feature type="active site" description="Proton donor/acceptor" evidence="11">
    <location>
        <position position="452"/>
    </location>
</feature>
<dbReference type="GO" id="GO:0006508">
    <property type="term" value="P:proteolysis"/>
    <property type="evidence" value="ECO:0007669"/>
    <property type="project" value="UniProtKB-KW"/>
</dbReference>
<keyword evidence="16" id="KW-1185">Reference proteome</keyword>
<feature type="compositionally biased region" description="Basic and acidic residues" evidence="12">
    <location>
        <begin position="203"/>
        <end position="220"/>
    </location>
</feature>
<dbReference type="PRINTS" id="PR00765">
    <property type="entry name" value="CRBOXYPTASEA"/>
</dbReference>
<name>A0A8J2RDC8_9CRUS</name>
<comment type="similarity">
    <text evidence="2 11">Belongs to the peptidase M14 family.</text>
</comment>
<keyword evidence="13" id="KW-1133">Transmembrane helix</keyword>
<dbReference type="PANTHER" id="PTHR11705:SF91">
    <property type="entry name" value="FI01817P-RELATED"/>
    <property type="match status" value="1"/>
</dbReference>
<dbReference type="EMBL" id="CAKKLH010000079">
    <property type="protein sequence ID" value="CAH0102270.1"/>
    <property type="molecule type" value="Genomic_DNA"/>
</dbReference>
<feature type="transmembrane region" description="Helical" evidence="13">
    <location>
        <begin position="26"/>
        <end position="46"/>
    </location>
</feature>
<dbReference type="PANTHER" id="PTHR11705">
    <property type="entry name" value="PROTEASE FAMILY M14 CARBOXYPEPTIDASE A,B"/>
    <property type="match status" value="1"/>
</dbReference>
<dbReference type="Gene3D" id="3.40.630.10">
    <property type="entry name" value="Zn peptidases"/>
    <property type="match status" value="1"/>
</dbReference>